<organism evidence="1 2">
    <name type="scientific">Pseudomonas protegens (strain DSM 19095 / LMG 27888 / CFBP 6595 / CHA0)</name>
    <dbReference type="NCBI Taxonomy" id="1124983"/>
    <lineage>
        <taxon>Bacteria</taxon>
        <taxon>Pseudomonadati</taxon>
        <taxon>Pseudomonadota</taxon>
        <taxon>Gammaproteobacteria</taxon>
        <taxon>Pseudomonadales</taxon>
        <taxon>Pseudomonadaceae</taxon>
        <taxon>Pseudomonas</taxon>
    </lineage>
</organism>
<proteinExistence type="predicted"/>
<dbReference type="InterPro" id="IPR032675">
    <property type="entry name" value="LRR_dom_sf"/>
</dbReference>
<sequence>MCTAQRSLHSGPPSPLCYDRPSPCPAFIQQARACVTRGTQPMSNPLSSPGYQRLLALQQRIHEFTREQAAEHDDTGEDPAGPLWASDYNYLALAPMRDGLHLEYYGELWDEPFAWTLECLAEQSVADTLSSLLFSGADEGANGTREWEFSPLLDSAVQFPRLRSLAIRPTEPQDHNASLIQKAGTIMEEAGEIARWVAKTPYLSELTLPNAPNADFFQVDLPHLAQLRIGAHFDTQGFIDNLAGSSNLPRLSSLDFSESSALQQSWAKDREEHAITSFTSYERLFASHACDPLRALRLRNTCLSLEQLEALQRQRPKLPIMVIQATTGGYVKNFARQVFPWQHLVQPDPGSDEPQG</sequence>
<accession>A0A2C9ENK3</accession>
<dbReference type="EMBL" id="CP003190">
    <property type="protein sequence ID" value="AGL85225.1"/>
    <property type="molecule type" value="Genomic_DNA"/>
</dbReference>
<dbReference type="Proteomes" id="UP000013940">
    <property type="component" value="Chromosome"/>
</dbReference>
<reference evidence="2" key="1">
    <citation type="journal article" date="2014" name="Genome Announc.">
        <title>Full-genome sequence of the plant growth-promoting bacterium Pseudomonas protegens CHA0.</title>
        <authorList>
            <person name="Jousset A."/>
            <person name="Schuldes J."/>
            <person name="Keel C."/>
            <person name="Maurhofer M."/>
            <person name="Daniel R."/>
            <person name="Scheu S."/>
            <person name="Thuermer A."/>
        </authorList>
    </citation>
    <scope>NUCLEOTIDE SEQUENCE [LARGE SCALE GENOMIC DNA]</scope>
    <source>
        <strain evidence="2">DSM 19095 / LMG 27888 / CFBP 6595 / CHA0</strain>
    </source>
</reference>
<name>A0A2C9ENK3_PSEPH</name>
<protein>
    <submittedName>
        <fullName evidence="1">Uncharacterized protein</fullName>
    </submittedName>
</protein>
<evidence type="ECO:0000313" key="1">
    <source>
        <dbReference type="EMBL" id="AGL85225.1"/>
    </source>
</evidence>
<evidence type="ECO:0000313" key="2">
    <source>
        <dbReference type="Proteomes" id="UP000013940"/>
    </source>
</evidence>
<gene>
    <name evidence="1" type="ORF">PFLCHA0_c34550</name>
</gene>
<dbReference type="AlphaFoldDB" id="A0A2C9ENK3"/>
<dbReference type="HOGENOM" id="CLU_893911_0_0_6"/>
<dbReference type="Gene3D" id="3.80.10.10">
    <property type="entry name" value="Ribonuclease Inhibitor"/>
    <property type="match status" value="1"/>
</dbReference>
<dbReference type="KEGG" id="pprc:PFLCHA0_c34550"/>
<dbReference type="eggNOG" id="ENOG5033XZJ">
    <property type="taxonomic scope" value="Bacteria"/>
</dbReference>